<feature type="region of interest" description="Disordered" evidence="1">
    <location>
        <begin position="266"/>
        <end position="287"/>
    </location>
</feature>
<comment type="caution">
    <text evidence="3">The sequence shown here is derived from an EMBL/GenBank/DDBJ whole genome shotgun (WGS) entry which is preliminary data.</text>
</comment>
<protein>
    <recommendedName>
        <fullName evidence="5">Lipoprotein</fullName>
    </recommendedName>
</protein>
<dbReference type="EMBL" id="JMCB01000010">
    <property type="protein sequence ID" value="KFE66470.1"/>
    <property type="molecule type" value="Genomic_DNA"/>
</dbReference>
<dbReference type="Proteomes" id="UP000028725">
    <property type="component" value="Unassembled WGS sequence"/>
</dbReference>
<gene>
    <name evidence="3" type="ORF">DB31_0943</name>
</gene>
<keyword evidence="2" id="KW-0732">Signal</keyword>
<evidence type="ECO:0000313" key="3">
    <source>
        <dbReference type="EMBL" id="KFE66470.1"/>
    </source>
</evidence>
<evidence type="ECO:0000256" key="2">
    <source>
        <dbReference type="SAM" id="SignalP"/>
    </source>
</evidence>
<accession>A0A085WFK7</accession>
<feature type="signal peptide" evidence="2">
    <location>
        <begin position="1"/>
        <end position="27"/>
    </location>
</feature>
<keyword evidence="4" id="KW-1185">Reference proteome</keyword>
<name>A0A085WFK7_9BACT</name>
<proteinExistence type="predicted"/>
<sequence>MPMQQNRWSLWRRSCLLLALMPTLAWSQGAPPPEAAPAQDKKPELPARVAYLQGLQKLVNGQGGSVQGVYTLAMAAAKEQLEAVIAWDEALANGKIPKKRFERQLLGFHVGTQDALMVIPDSRFFVELAKQRGNEVDRRFFALLDETFRGGMARTYVDPITDAHACYHLGSREFISLYRGWTQFKPSAPAAYKETVNEELQGLEQAMLAATCVCGTPEVVDAGFEAFLKAFPKSPIAPQVRERLQKLHTKSSDMLFRCGKEMDVGQPLPYGVPTPPPFPTEPDAPKK</sequence>
<dbReference type="AlphaFoldDB" id="A0A085WFK7"/>
<evidence type="ECO:0008006" key="5">
    <source>
        <dbReference type="Google" id="ProtNLM"/>
    </source>
</evidence>
<evidence type="ECO:0000256" key="1">
    <source>
        <dbReference type="SAM" id="MobiDB-lite"/>
    </source>
</evidence>
<organism evidence="3 4">
    <name type="scientific">Hyalangium minutum</name>
    <dbReference type="NCBI Taxonomy" id="394096"/>
    <lineage>
        <taxon>Bacteria</taxon>
        <taxon>Pseudomonadati</taxon>
        <taxon>Myxococcota</taxon>
        <taxon>Myxococcia</taxon>
        <taxon>Myxococcales</taxon>
        <taxon>Cystobacterineae</taxon>
        <taxon>Archangiaceae</taxon>
        <taxon>Hyalangium</taxon>
    </lineage>
</organism>
<feature type="compositionally biased region" description="Pro residues" evidence="1">
    <location>
        <begin position="270"/>
        <end position="287"/>
    </location>
</feature>
<evidence type="ECO:0000313" key="4">
    <source>
        <dbReference type="Proteomes" id="UP000028725"/>
    </source>
</evidence>
<reference evidence="3 4" key="1">
    <citation type="submission" date="2014-04" db="EMBL/GenBank/DDBJ databases">
        <title>Genome assembly of Hyalangium minutum DSM 14724.</title>
        <authorList>
            <person name="Sharma G."/>
            <person name="Subramanian S."/>
        </authorList>
    </citation>
    <scope>NUCLEOTIDE SEQUENCE [LARGE SCALE GENOMIC DNA]</scope>
    <source>
        <strain evidence="3 4">DSM 14724</strain>
    </source>
</reference>
<feature type="chain" id="PRO_5001799540" description="Lipoprotein" evidence="2">
    <location>
        <begin position="28"/>
        <end position="287"/>
    </location>
</feature>